<organism evidence="9 10">
    <name type="scientific">Kingdonia uniflora</name>
    <dbReference type="NCBI Taxonomy" id="39325"/>
    <lineage>
        <taxon>Eukaryota</taxon>
        <taxon>Viridiplantae</taxon>
        <taxon>Streptophyta</taxon>
        <taxon>Embryophyta</taxon>
        <taxon>Tracheophyta</taxon>
        <taxon>Spermatophyta</taxon>
        <taxon>Magnoliopsida</taxon>
        <taxon>Ranunculales</taxon>
        <taxon>Circaeasteraceae</taxon>
        <taxon>Kingdonia</taxon>
    </lineage>
</organism>
<dbReference type="Gene3D" id="2.60.40.1110">
    <property type="match status" value="1"/>
</dbReference>
<evidence type="ECO:0000256" key="1">
    <source>
        <dbReference type="ARBA" id="ARBA00022679"/>
    </source>
</evidence>
<dbReference type="GO" id="GO:0004721">
    <property type="term" value="F:phosphoprotein phosphatase activity"/>
    <property type="evidence" value="ECO:0007669"/>
    <property type="project" value="UniProtKB-KW"/>
</dbReference>
<dbReference type="Proteomes" id="UP000541444">
    <property type="component" value="Unassembled WGS sequence"/>
</dbReference>
<keyword evidence="4 6" id="KW-0067">ATP-binding</keyword>
<evidence type="ECO:0000256" key="5">
    <source>
        <dbReference type="ARBA" id="ARBA00022912"/>
    </source>
</evidence>
<dbReference type="Gene3D" id="3.90.190.10">
    <property type="entry name" value="Protein tyrosine phosphatase superfamily"/>
    <property type="match status" value="1"/>
</dbReference>
<gene>
    <name evidence="9" type="ORF">GIB67_011000</name>
</gene>
<sequence length="714" mass="81837">MSPRVGVIQPECAEVEYPISKGSGSEEEYSGEAVIRFVVDTSRRGEAEAVGLTGEQSVQTPYRGLEFSRYDGTANNAVGYEYVISNMYYWDLTVAVFDSCFSKDILEEGEFKSYMDGIVVKLQDYFPNASFMVFNFREGERSEISDLLSEHDMTVMDYPTQYEGCPVLPLEMINHFLKFSEGWLSLEGQQNVLLMHCERGGWPMLAFMLAGFLLYRKQYIGELKTLEMVYKQAPIELLHLLSPLNPKPSQLRYLQYISRRNLDSDWPPFAEEHTSMQKIDISCLVQGDVVLECIHLDDDLVLEEMMFRIMFNTTLIQSNVLMLGREEIDVLWDYKDQLPKEFKTEVLFSAFNAINEDEDQTGEEFFEVEEIFSNVDGKVDSDGKEIFCYEDLKMATNNFQDKLGSGGSASVFKGVLKDGTQVAVKRVLHVTLGEQMLKRFYDAEVSALANVKHVHLVTLRGYCIHMTEMGRFFYIVYDLLPNGSLDDWIFSRTGGPTGRYLSWKSRYRIAVDVAEALAYLHHDCSPQILHLDVKPANILLDNNFRGVLSDFGFSRFMENDVGTVFSSIRGTRGYIDPRWEVCGISVKCDIYSYGKVLLDIFFGKRDVCLNLEGIDIYKRHSEGGNSEGEQKLFRAFMWKTLRQCKIMDLFDKRLVENEGVDEREAICLVYAALSCLQDERELRPHDMREVIDILNQKIQKGTELSRLLELGSTT</sequence>
<evidence type="ECO:0000256" key="3">
    <source>
        <dbReference type="ARBA" id="ARBA00022777"/>
    </source>
</evidence>
<dbReference type="InterPro" id="IPR017441">
    <property type="entry name" value="Protein_kinase_ATP_BS"/>
</dbReference>
<keyword evidence="10" id="KW-1185">Reference proteome</keyword>
<dbReference type="InterPro" id="IPR051144">
    <property type="entry name" value="Formin_homology_domain"/>
</dbReference>
<proteinExistence type="predicted"/>
<dbReference type="Pfam" id="PF10409">
    <property type="entry name" value="PTEN_C2"/>
    <property type="match status" value="1"/>
</dbReference>
<evidence type="ECO:0000313" key="9">
    <source>
        <dbReference type="EMBL" id="KAF6172713.1"/>
    </source>
</evidence>
<evidence type="ECO:0000313" key="10">
    <source>
        <dbReference type="Proteomes" id="UP000541444"/>
    </source>
</evidence>
<dbReference type="AlphaFoldDB" id="A0A7J7P040"/>
<keyword evidence="1" id="KW-0808">Transferase</keyword>
<dbReference type="SUPFAM" id="SSF52799">
    <property type="entry name" value="(Phosphotyrosine protein) phosphatases II"/>
    <property type="match status" value="1"/>
</dbReference>
<dbReference type="PROSITE" id="PS00108">
    <property type="entry name" value="PROTEIN_KINASE_ST"/>
    <property type="match status" value="1"/>
</dbReference>
<evidence type="ECO:0008006" key="11">
    <source>
        <dbReference type="Google" id="ProtNLM"/>
    </source>
</evidence>
<dbReference type="PROSITE" id="PS50011">
    <property type="entry name" value="PROTEIN_KINASE_DOM"/>
    <property type="match status" value="1"/>
</dbReference>
<dbReference type="SUPFAM" id="SSF56112">
    <property type="entry name" value="Protein kinase-like (PK-like)"/>
    <property type="match status" value="1"/>
</dbReference>
<dbReference type="InterPro" id="IPR014020">
    <property type="entry name" value="Tensin_C2-dom"/>
</dbReference>
<dbReference type="SMART" id="SM01326">
    <property type="entry name" value="PTEN_C2"/>
    <property type="match status" value="1"/>
</dbReference>
<feature type="domain" description="Protein kinase" evidence="7">
    <location>
        <begin position="397"/>
        <end position="714"/>
    </location>
</feature>
<evidence type="ECO:0000256" key="2">
    <source>
        <dbReference type="ARBA" id="ARBA00022741"/>
    </source>
</evidence>
<dbReference type="InterPro" id="IPR008271">
    <property type="entry name" value="Ser/Thr_kinase_AS"/>
</dbReference>
<dbReference type="PROSITE" id="PS51182">
    <property type="entry name" value="C2_TENSIN"/>
    <property type="match status" value="1"/>
</dbReference>
<dbReference type="InterPro" id="IPR011009">
    <property type="entry name" value="Kinase-like_dom_sf"/>
</dbReference>
<evidence type="ECO:0000259" key="7">
    <source>
        <dbReference type="PROSITE" id="PS50011"/>
    </source>
</evidence>
<dbReference type="EMBL" id="JACGCM010000400">
    <property type="protein sequence ID" value="KAF6172713.1"/>
    <property type="molecule type" value="Genomic_DNA"/>
</dbReference>
<keyword evidence="2 6" id="KW-0547">Nucleotide-binding</keyword>
<accession>A0A7J7P040</accession>
<dbReference type="InterPro" id="IPR035892">
    <property type="entry name" value="C2_domain_sf"/>
</dbReference>
<name>A0A7J7P040_9MAGN</name>
<evidence type="ECO:0000256" key="6">
    <source>
        <dbReference type="PROSITE-ProRule" id="PRU10141"/>
    </source>
</evidence>
<keyword evidence="3" id="KW-0418">Kinase</keyword>
<evidence type="ECO:0000256" key="4">
    <source>
        <dbReference type="ARBA" id="ARBA00022840"/>
    </source>
</evidence>
<comment type="caution">
    <text evidence="9">The sequence shown here is derived from an EMBL/GenBank/DDBJ whole genome shotgun (WGS) entry which is preliminary data.</text>
</comment>
<dbReference type="OrthoDB" id="1668162at2759"/>
<protein>
    <recommendedName>
        <fullName evidence="11">Protein kinase domain-containing protein</fullName>
    </recommendedName>
</protein>
<dbReference type="GO" id="GO:0005524">
    <property type="term" value="F:ATP binding"/>
    <property type="evidence" value="ECO:0007669"/>
    <property type="project" value="UniProtKB-UniRule"/>
</dbReference>
<reference evidence="9 10" key="1">
    <citation type="journal article" date="2020" name="IScience">
        <title>Genome Sequencing of the Endangered Kingdonia uniflora (Circaeasteraceae, Ranunculales) Reveals Potential Mechanisms of Evolutionary Specialization.</title>
        <authorList>
            <person name="Sun Y."/>
            <person name="Deng T."/>
            <person name="Zhang A."/>
            <person name="Moore M.J."/>
            <person name="Landis J.B."/>
            <person name="Lin N."/>
            <person name="Zhang H."/>
            <person name="Zhang X."/>
            <person name="Huang J."/>
            <person name="Zhang X."/>
            <person name="Sun H."/>
            <person name="Wang H."/>
        </authorList>
    </citation>
    <scope>NUCLEOTIDE SEQUENCE [LARGE SCALE GENOMIC DNA]</scope>
    <source>
        <strain evidence="9">TB1705</strain>
        <tissue evidence="9">Leaf</tissue>
    </source>
</reference>
<dbReference type="PANTHER" id="PTHR45733">
    <property type="entry name" value="FORMIN-J"/>
    <property type="match status" value="1"/>
</dbReference>
<keyword evidence="5" id="KW-0378">Hydrolase</keyword>
<dbReference type="PANTHER" id="PTHR45733:SF10">
    <property type="entry name" value="FORMIN-LIKE PROTEIN 15A-RELATED"/>
    <property type="match status" value="1"/>
</dbReference>
<dbReference type="InterPro" id="IPR000719">
    <property type="entry name" value="Prot_kinase_dom"/>
</dbReference>
<feature type="domain" description="C2 tensin-type" evidence="8">
    <location>
        <begin position="204"/>
        <end position="351"/>
    </location>
</feature>
<feature type="binding site" evidence="6">
    <location>
        <position position="425"/>
    </location>
    <ligand>
        <name>ATP</name>
        <dbReference type="ChEBI" id="CHEBI:30616"/>
    </ligand>
</feature>
<dbReference type="Pfam" id="PF00069">
    <property type="entry name" value="Pkinase"/>
    <property type="match status" value="1"/>
</dbReference>
<keyword evidence="5" id="KW-0904">Protein phosphatase</keyword>
<dbReference type="SUPFAM" id="SSF49562">
    <property type="entry name" value="C2 domain (Calcium/lipid-binding domain, CaLB)"/>
    <property type="match status" value="1"/>
</dbReference>
<dbReference type="Gene3D" id="3.30.200.20">
    <property type="entry name" value="Phosphorylase Kinase, domain 1"/>
    <property type="match status" value="1"/>
</dbReference>
<dbReference type="InterPro" id="IPR029021">
    <property type="entry name" value="Prot-tyrosine_phosphatase-like"/>
</dbReference>
<dbReference type="Gene3D" id="1.10.510.10">
    <property type="entry name" value="Transferase(Phosphotransferase) domain 1"/>
    <property type="match status" value="1"/>
</dbReference>
<evidence type="ECO:0000259" key="8">
    <source>
        <dbReference type="PROSITE" id="PS51182"/>
    </source>
</evidence>
<dbReference type="SMART" id="SM00220">
    <property type="entry name" value="S_TKc"/>
    <property type="match status" value="1"/>
</dbReference>
<dbReference type="PROSITE" id="PS00107">
    <property type="entry name" value="PROTEIN_KINASE_ATP"/>
    <property type="match status" value="1"/>
</dbReference>
<dbReference type="GO" id="GO:0004672">
    <property type="term" value="F:protein kinase activity"/>
    <property type="evidence" value="ECO:0007669"/>
    <property type="project" value="InterPro"/>
</dbReference>